<dbReference type="Pfam" id="PF12913">
    <property type="entry name" value="SH3_6"/>
    <property type="match status" value="1"/>
</dbReference>
<gene>
    <name evidence="5" type="ORF">OVY01_10175</name>
</gene>
<feature type="region of interest" description="Disordered" evidence="1">
    <location>
        <begin position="52"/>
        <end position="90"/>
    </location>
</feature>
<evidence type="ECO:0000259" key="3">
    <source>
        <dbReference type="Pfam" id="PF12913"/>
    </source>
</evidence>
<dbReference type="InterPro" id="IPR038765">
    <property type="entry name" value="Papain-like_cys_pep_sf"/>
</dbReference>
<dbReference type="RefSeq" id="WP_267847323.1">
    <property type="nucleotide sequence ID" value="NZ_JAPMXC010000001.1"/>
</dbReference>
<protein>
    <submittedName>
        <fullName evidence="5">SH3 domain-containing protein</fullName>
    </submittedName>
</protein>
<evidence type="ECO:0000313" key="6">
    <source>
        <dbReference type="Proteomes" id="UP001082899"/>
    </source>
</evidence>
<evidence type="ECO:0000259" key="4">
    <source>
        <dbReference type="Pfam" id="PF12914"/>
    </source>
</evidence>
<reference evidence="5" key="1">
    <citation type="submission" date="2022-11" db="EMBL/GenBank/DDBJ databases">
        <title>Robbsia betulipollinis sp. nov., isolated from pollen of birch (Betula pendula).</title>
        <authorList>
            <person name="Shi H."/>
            <person name="Ambika Manirajan B."/>
            <person name="Ratering S."/>
            <person name="Geissler-Plaum R."/>
            <person name="Schnell S."/>
        </authorList>
    </citation>
    <scope>NUCLEOTIDE SEQUENCE</scope>
    <source>
        <strain evidence="5">Bb-Pol-6</strain>
    </source>
</reference>
<evidence type="ECO:0000256" key="1">
    <source>
        <dbReference type="SAM" id="MobiDB-lite"/>
    </source>
</evidence>
<dbReference type="InterPro" id="IPR026864">
    <property type="entry name" value="SH3b2-type_SH3"/>
</dbReference>
<keyword evidence="6" id="KW-1185">Reference proteome</keyword>
<feature type="domain" description="SH3b2-type SH3" evidence="4">
    <location>
        <begin position="334"/>
        <end position="381"/>
    </location>
</feature>
<comment type="caution">
    <text evidence="5">The sequence shown here is derived from an EMBL/GenBank/DDBJ whole genome shotgun (WGS) entry which is preliminary data.</text>
</comment>
<accession>A0ABT3ZME8</accession>
<dbReference type="Pfam" id="PF12914">
    <property type="entry name" value="SH3_7"/>
    <property type="match status" value="1"/>
</dbReference>
<dbReference type="EMBL" id="JAPMXC010000001">
    <property type="protein sequence ID" value="MCY0387592.1"/>
    <property type="molecule type" value="Genomic_DNA"/>
</dbReference>
<sequence length="577" mass="61175">MQNATMSPGASPLRMTAARSPVALAGMLCAATFALAACAPATPPRVAQTPAATYRAADTPAATHRPAPASSGTASSLSSALPSSSTLSPTASLFPLERYDQDVDRWIDPHGPDIDRPVLSAAQQAAAVVQLKTRYFGAPAAPRPRAHPAHPANPAASRLGRETGHVAAGMPEIPTPSADAAASPWEPEVIAHLLDPDTGIDLAARVTATVNRFGAASAQPGFGRNLRPYAPAWIEAVRRNAQAAQFTGQRNYLPGNRAITTTTGALRLLPTSEPFFYDPRLPGEGYPFDNLEQTALRPATPLYILGRSRDGGWLYVLAPDVAGWIRSDSVGRVDARFVAQWRAAAWHALGAVTGAAVSVTDRTGVFRFAAPIGTVLPLVAEHGATRTVMTPVLDADHRAQWRLADLPASDVAAIPLAATPANFAMLLRRLQSRPYAWGGSEIYNDCSLELKSLFTPFGVWLPRHSSEQVRGADVVDLPTATPAARIAALREHGRPLLSVIDIGGHVMLYLGNGMVDGRTVPIVYEDVWGLSPADGSRRAILGQSVILPLLEHFPEDTGLASQADRPRFRFGSVPAAQ</sequence>
<dbReference type="Gene3D" id="3.90.1720.10">
    <property type="entry name" value="endopeptidase domain like (from Nostoc punctiforme)"/>
    <property type="match status" value="1"/>
</dbReference>
<dbReference type="InterPro" id="IPR039439">
    <property type="entry name" value="SH3b1_dom"/>
</dbReference>
<proteinExistence type="predicted"/>
<feature type="signal peptide" evidence="2">
    <location>
        <begin position="1"/>
        <end position="36"/>
    </location>
</feature>
<feature type="chain" id="PRO_5045253890" evidence="2">
    <location>
        <begin position="37"/>
        <end position="577"/>
    </location>
</feature>
<dbReference type="Proteomes" id="UP001082899">
    <property type="component" value="Unassembled WGS sequence"/>
</dbReference>
<dbReference type="SUPFAM" id="SSF54001">
    <property type="entry name" value="Cysteine proteinases"/>
    <property type="match status" value="1"/>
</dbReference>
<organism evidence="5 6">
    <name type="scientific">Robbsia betulipollinis</name>
    <dbReference type="NCBI Taxonomy" id="2981849"/>
    <lineage>
        <taxon>Bacteria</taxon>
        <taxon>Pseudomonadati</taxon>
        <taxon>Pseudomonadota</taxon>
        <taxon>Betaproteobacteria</taxon>
        <taxon>Burkholderiales</taxon>
        <taxon>Burkholderiaceae</taxon>
        <taxon>Robbsia</taxon>
    </lineage>
</organism>
<feature type="domain" description="SH3b1" evidence="3">
    <location>
        <begin position="274"/>
        <end position="326"/>
    </location>
</feature>
<evidence type="ECO:0000256" key="2">
    <source>
        <dbReference type="SAM" id="SignalP"/>
    </source>
</evidence>
<name>A0ABT3ZME8_9BURK</name>
<keyword evidence="2" id="KW-0732">Signal</keyword>
<evidence type="ECO:0000313" key="5">
    <source>
        <dbReference type="EMBL" id="MCY0387592.1"/>
    </source>
</evidence>